<feature type="region of interest" description="Disordered" evidence="1">
    <location>
        <begin position="457"/>
        <end position="478"/>
    </location>
</feature>
<evidence type="ECO:0000313" key="3">
    <source>
        <dbReference type="EMBL" id="KRX08701.1"/>
    </source>
</evidence>
<dbReference type="Pfam" id="PF12348">
    <property type="entry name" value="CLASP_N"/>
    <property type="match status" value="1"/>
</dbReference>
<dbReference type="InParanoid" id="A0A0V0R2S2"/>
<feature type="region of interest" description="Disordered" evidence="1">
    <location>
        <begin position="393"/>
        <end position="418"/>
    </location>
</feature>
<reference evidence="3 4" key="1">
    <citation type="journal article" date="2015" name="Sci. Rep.">
        <title>Genome of the facultative scuticociliatosis pathogen Pseudocohnilembus persalinus provides insight into its virulence through horizontal gene transfer.</title>
        <authorList>
            <person name="Xiong J."/>
            <person name="Wang G."/>
            <person name="Cheng J."/>
            <person name="Tian M."/>
            <person name="Pan X."/>
            <person name="Warren A."/>
            <person name="Jiang C."/>
            <person name="Yuan D."/>
            <person name="Miao W."/>
        </authorList>
    </citation>
    <scope>NUCLEOTIDE SEQUENCE [LARGE SCALE GENOMIC DNA]</scope>
    <source>
        <strain evidence="3">36N120E</strain>
    </source>
</reference>
<feature type="compositionally biased region" description="Polar residues" evidence="1">
    <location>
        <begin position="1"/>
        <end position="10"/>
    </location>
</feature>
<comment type="caution">
    <text evidence="3">The sequence shown here is derived from an EMBL/GenBank/DDBJ whole genome shotgun (WGS) entry which is preliminary data.</text>
</comment>
<dbReference type="Gene3D" id="1.25.10.10">
    <property type="entry name" value="Leucine-rich Repeat Variant"/>
    <property type="match status" value="1"/>
</dbReference>
<evidence type="ECO:0000256" key="1">
    <source>
        <dbReference type="SAM" id="MobiDB-lite"/>
    </source>
</evidence>
<protein>
    <submittedName>
        <fullName evidence="3">Armadillo-type fold</fullName>
    </submittedName>
</protein>
<gene>
    <name evidence="3" type="ORF">PPERSA_08012</name>
</gene>
<dbReference type="InterPro" id="IPR024395">
    <property type="entry name" value="CLASP_N_dom"/>
</dbReference>
<dbReference type="InterPro" id="IPR011989">
    <property type="entry name" value="ARM-like"/>
</dbReference>
<feature type="region of interest" description="Disordered" evidence="1">
    <location>
        <begin position="538"/>
        <end position="557"/>
    </location>
</feature>
<dbReference type="InterPro" id="IPR016024">
    <property type="entry name" value="ARM-type_fold"/>
</dbReference>
<dbReference type="EMBL" id="LDAU01000058">
    <property type="protein sequence ID" value="KRX08701.1"/>
    <property type="molecule type" value="Genomic_DNA"/>
</dbReference>
<keyword evidence="4" id="KW-1185">Reference proteome</keyword>
<organism evidence="3 4">
    <name type="scientific">Pseudocohnilembus persalinus</name>
    <name type="common">Ciliate</name>
    <dbReference type="NCBI Taxonomy" id="266149"/>
    <lineage>
        <taxon>Eukaryota</taxon>
        <taxon>Sar</taxon>
        <taxon>Alveolata</taxon>
        <taxon>Ciliophora</taxon>
        <taxon>Intramacronucleata</taxon>
        <taxon>Oligohymenophorea</taxon>
        <taxon>Scuticociliatia</taxon>
        <taxon>Philasterida</taxon>
        <taxon>Pseudocohnilembidae</taxon>
        <taxon>Pseudocohnilembus</taxon>
    </lineage>
</organism>
<feature type="compositionally biased region" description="Basic and acidic residues" evidence="1">
    <location>
        <begin position="59"/>
        <end position="68"/>
    </location>
</feature>
<dbReference type="Proteomes" id="UP000054937">
    <property type="component" value="Unassembled WGS sequence"/>
</dbReference>
<evidence type="ECO:0000313" key="4">
    <source>
        <dbReference type="Proteomes" id="UP000054937"/>
    </source>
</evidence>
<dbReference type="AlphaFoldDB" id="A0A0V0R2S2"/>
<sequence length="557" mass="64498">MEEEFNNATKQVEIPRQGGKKRAQTNFILNVQEFEEQQLKQLKQKQSQFYSHQNSQKTDTIENTDKKQQSQNGQNEEEKNLLENSDLVFANSQLSVKIPEFEALFAPEEQFNKEEIIQSVKERVAESIWLEQYNSVHELRQWNKFFPQKFCAEILDFVINEIMLSCENLRSTISRASLKLIREIFQLSPINSFSESSLQLMIVKIFEKANFDKHFLRKEANFAVECLEKNEASLHPEVIKNLCLLNFDKNAQLCEMACQSLSNILKQNRENLKQIKNWEVLNTLVKTLAKNLEGKRAKLKNTSKELCQFLNANLNESIFESLNSEEKKLVKSCLQEKKDNRSRNFKDFLKNNQSQLMTQKSISSNNNNTINNNINNDVQVDIVLQKSQSSNVNFTFGSQKNSDQNQQQDNQNNNTNMSNFSKLSQIQDQNKINNQNNNYNSNVCNNNNNENQYQFQVQSNKNSISSQSQFQNNQSNQLQNQNQNILPKNNINGNLDVISHKAQLGSNTLSQDSEFNSNCNIINNNKNYIYINNNNQNGNGLNQESNSKMQEDSIDII</sequence>
<proteinExistence type="predicted"/>
<feature type="domain" description="CLASP N-terminal" evidence="2">
    <location>
        <begin position="114"/>
        <end position="313"/>
    </location>
</feature>
<accession>A0A0V0R2S2</accession>
<evidence type="ECO:0000259" key="2">
    <source>
        <dbReference type="Pfam" id="PF12348"/>
    </source>
</evidence>
<feature type="region of interest" description="Disordered" evidence="1">
    <location>
        <begin position="45"/>
        <end position="78"/>
    </location>
</feature>
<dbReference type="SUPFAM" id="SSF48371">
    <property type="entry name" value="ARM repeat"/>
    <property type="match status" value="1"/>
</dbReference>
<feature type="region of interest" description="Disordered" evidence="1">
    <location>
        <begin position="1"/>
        <end position="22"/>
    </location>
</feature>
<feature type="compositionally biased region" description="Low complexity" evidence="1">
    <location>
        <begin position="398"/>
        <end position="418"/>
    </location>
</feature>
<dbReference type="OrthoDB" id="297298at2759"/>
<name>A0A0V0R2S2_PSEPJ</name>